<accession>A0ABT3BQW6</accession>
<dbReference type="GeneID" id="93559526"/>
<dbReference type="Proteomes" id="UP001207294">
    <property type="component" value="Unassembled WGS sequence"/>
</dbReference>
<name>A0ABT3BQW6_9PSED</name>
<evidence type="ECO:0008006" key="3">
    <source>
        <dbReference type="Google" id="ProtNLM"/>
    </source>
</evidence>
<evidence type="ECO:0000313" key="1">
    <source>
        <dbReference type="EMBL" id="MCV4375193.1"/>
    </source>
</evidence>
<sequence>MKYTHNDLVAISQETGRSVEEIKDIAHNSGWQLSERPKTLHGLDNPKDAVAMMKQIKEQTLQRLYKNDPFIREGINAQAAIETARQTRNNSTPTNNIYDENGNFQGVNKSIISGPAATGKNQADAMKAIKANIYKRLGVEQ</sequence>
<keyword evidence="2" id="KW-1185">Reference proteome</keyword>
<dbReference type="EMBL" id="JAOXML010000001">
    <property type="protein sequence ID" value="MCV4375193.1"/>
    <property type="molecule type" value="Genomic_DNA"/>
</dbReference>
<comment type="caution">
    <text evidence="1">The sequence shown here is derived from an EMBL/GenBank/DDBJ whole genome shotgun (WGS) entry which is preliminary data.</text>
</comment>
<protein>
    <recommendedName>
        <fullName evidence="3">Phage protein</fullName>
    </recommendedName>
</protein>
<reference evidence="1 2" key="1">
    <citation type="submission" date="2022-10" db="EMBL/GenBank/DDBJ databases">
        <title>Characterization of Pseudomonas capsici strains from pepper and tomato in Georgia.</title>
        <authorList>
            <person name="Zhao M."/>
            <person name="Dutta B."/>
        </authorList>
    </citation>
    <scope>NUCLEOTIDE SEQUENCE [LARGE SCALE GENOMIC DNA]</scope>
    <source>
        <strain evidence="1 2">Pc20-5</strain>
    </source>
</reference>
<evidence type="ECO:0000313" key="2">
    <source>
        <dbReference type="Proteomes" id="UP001207294"/>
    </source>
</evidence>
<organism evidence="1 2">
    <name type="scientific">Pseudomonas capsici</name>
    <dbReference type="NCBI Taxonomy" id="2810614"/>
    <lineage>
        <taxon>Bacteria</taxon>
        <taxon>Pseudomonadati</taxon>
        <taxon>Pseudomonadota</taxon>
        <taxon>Gammaproteobacteria</taxon>
        <taxon>Pseudomonadales</taxon>
        <taxon>Pseudomonadaceae</taxon>
        <taxon>Pseudomonas</taxon>
    </lineage>
</organism>
<proteinExistence type="predicted"/>
<dbReference type="RefSeq" id="WP_206401126.1">
    <property type="nucleotide sequence ID" value="NZ_JAFGZD010000001.1"/>
</dbReference>
<gene>
    <name evidence="1" type="ORF">OH718_01160</name>
</gene>